<evidence type="ECO:0000256" key="7">
    <source>
        <dbReference type="ARBA" id="ARBA00023211"/>
    </source>
</evidence>
<evidence type="ECO:0000256" key="9">
    <source>
        <dbReference type="PIRSR" id="PIRSR601233-1"/>
    </source>
</evidence>
<keyword evidence="6 10" id="KW-0342">GTP-binding</keyword>
<evidence type="ECO:0000256" key="1">
    <source>
        <dbReference type="ARBA" id="ARBA00012726"/>
    </source>
</evidence>
<evidence type="ECO:0000256" key="5">
    <source>
        <dbReference type="ARBA" id="ARBA00022800"/>
    </source>
</evidence>
<dbReference type="SUPFAM" id="SSF103365">
    <property type="entry name" value="Hypothetical protein PH1602"/>
    <property type="match status" value="1"/>
</dbReference>
<dbReference type="GO" id="GO:0005525">
    <property type="term" value="F:GTP binding"/>
    <property type="evidence" value="ECO:0007669"/>
    <property type="project" value="UniProtKB-KW"/>
</dbReference>
<keyword evidence="13" id="KW-1185">Reference proteome</keyword>
<protein>
    <recommendedName>
        <fullName evidence="1">3'-phosphate/5'-hydroxy nucleic acid ligase</fullName>
        <ecNumber evidence="1">6.5.1.8</ecNumber>
    </recommendedName>
</protein>
<evidence type="ECO:0000313" key="12">
    <source>
        <dbReference type="EMBL" id="EDM97707.1"/>
    </source>
</evidence>
<keyword evidence="5" id="KW-0692">RNA repair</keyword>
<feature type="binding site" evidence="10">
    <location>
        <begin position="374"/>
        <end position="377"/>
    </location>
    <ligand>
        <name>GMP</name>
        <dbReference type="ChEBI" id="CHEBI:58115"/>
    </ligand>
</feature>
<keyword evidence="7 11" id="KW-0464">Manganese</keyword>
<feature type="binding site" evidence="11">
    <location>
        <position position="120"/>
    </location>
    <ligand>
        <name>Mn(2+)</name>
        <dbReference type="ChEBI" id="CHEBI:29035"/>
        <label>1</label>
    </ligand>
</feature>
<gene>
    <name evidence="12" type="ORF">BACCAP_04566</name>
</gene>
<dbReference type="GO" id="GO:0006281">
    <property type="term" value="P:DNA repair"/>
    <property type="evidence" value="ECO:0007669"/>
    <property type="project" value="TreeGrafter"/>
</dbReference>
<keyword evidence="4 10" id="KW-0547">Nucleotide-binding</keyword>
<keyword evidence="2" id="KW-0436">Ligase</keyword>
<sequence>MLASKRSQLFFRDFPQAILYPKITEAEKHESRHLHGTEPVRDLRAEVTMITIQGLYNTAVCYTNELEETARGQIQAVCDWPEFAGCKIRIMPDVHAGKGCTIGTTMTIQDKIVPGMVGVDIGCGMETVELAEREMDFGKLDALIRREIPSGREVRDGLHALNGQIDLTQLRCAGQVNLDRAMRSIGTLGGGNHFIEVDRAEDGRLFLVVHSGSRHLGTEVADYYQDQGRRALWGGAHHQIQSTIAQLKAEGRFQEIEKTVRELKREHTLTIPKDLTYVEGELFEDYIHDMKLTQQFAMLNRKAMADVIIAGMGLTVADEFTTIHNYIDTDAMILRKGSVSAKAGEKLLIPINMRDGSLICIGKGNDEWNCSAPHGAGRLMSRSTALHTLSMDTFRKEMEGIYTTCVVPDTLDESPMAYKSMEEIVAQIGPTAEITARIRPVYNFKAAD</sequence>
<dbReference type="EC" id="6.5.1.8" evidence="1"/>
<dbReference type="eggNOG" id="COG1690">
    <property type="taxonomic scope" value="Bacteria"/>
</dbReference>
<keyword evidence="3 11" id="KW-0479">Metal-binding</keyword>
<evidence type="ECO:0000256" key="3">
    <source>
        <dbReference type="ARBA" id="ARBA00022723"/>
    </source>
</evidence>
<dbReference type="GO" id="GO:0042245">
    <property type="term" value="P:RNA repair"/>
    <property type="evidence" value="ECO:0007669"/>
    <property type="project" value="UniProtKB-KW"/>
</dbReference>
<feature type="binding site" evidence="11">
    <location>
        <position position="193"/>
    </location>
    <ligand>
        <name>Mn(2+)</name>
        <dbReference type="ChEBI" id="CHEBI:29035"/>
        <label>1</label>
    </ligand>
</feature>
<feature type="active site" description="GMP-histidine intermediate" evidence="9">
    <location>
        <position position="374"/>
    </location>
</feature>
<evidence type="ECO:0000256" key="10">
    <source>
        <dbReference type="PIRSR" id="PIRSR601233-2"/>
    </source>
</evidence>
<organism evidence="12 13">
    <name type="scientific">Pseudoflavonifractor capillosus ATCC 29799</name>
    <dbReference type="NCBI Taxonomy" id="411467"/>
    <lineage>
        <taxon>Bacteria</taxon>
        <taxon>Bacillati</taxon>
        <taxon>Bacillota</taxon>
        <taxon>Clostridia</taxon>
        <taxon>Eubacteriales</taxon>
        <taxon>Oscillospiraceae</taxon>
        <taxon>Pseudoflavonifractor</taxon>
    </lineage>
</organism>
<evidence type="ECO:0000256" key="2">
    <source>
        <dbReference type="ARBA" id="ARBA00022598"/>
    </source>
</evidence>
<comment type="cofactor">
    <cofactor evidence="11">
        <name>Mn(2+)</name>
        <dbReference type="ChEBI" id="CHEBI:29035"/>
    </cofactor>
    <text evidence="11">Binds 2 manganese ions per subunit.</text>
</comment>
<dbReference type="GO" id="GO:0003909">
    <property type="term" value="F:DNA ligase activity"/>
    <property type="evidence" value="ECO:0007669"/>
    <property type="project" value="TreeGrafter"/>
</dbReference>
<dbReference type="PANTHER" id="PTHR43749:SF2">
    <property type="entry name" value="RNA-SPLICING LIGASE RTCB"/>
    <property type="match status" value="1"/>
</dbReference>
<dbReference type="InterPro" id="IPR052915">
    <property type="entry name" value="RtcB-like"/>
</dbReference>
<dbReference type="InterPro" id="IPR001233">
    <property type="entry name" value="RtcB"/>
</dbReference>
<feature type="binding site" evidence="10">
    <location>
        <begin position="350"/>
        <end position="353"/>
    </location>
    <ligand>
        <name>GMP</name>
        <dbReference type="ChEBI" id="CHEBI:58115"/>
    </ligand>
</feature>
<comment type="catalytic activity">
    <reaction evidence="8">
        <text>a 3'-end 3'-phospho-ribonucleotide-RNA + a 5'-end dephospho-ribonucleoside-RNA + GTP = a ribonucleotidyl-ribonucleotide-RNA + GMP + diphosphate</text>
        <dbReference type="Rhea" id="RHEA:68076"/>
        <dbReference type="Rhea" id="RHEA-COMP:10463"/>
        <dbReference type="Rhea" id="RHEA-COMP:13936"/>
        <dbReference type="Rhea" id="RHEA-COMP:17355"/>
        <dbReference type="ChEBI" id="CHEBI:33019"/>
        <dbReference type="ChEBI" id="CHEBI:37565"/>
        <dbReference type="ChEBI" id="CHEBI:58115"/>
        <dbReference type="ChEBI" id="CHEBI:83062"/>
        <dbReference type="ChEBI" id="CHEBI:138284"/>
        <dbReference type="ChEBI" id="CHEBI:173118"/>
        <dbReference type="EC" id="6.5.1.8"/>
    </reaction>
</comment>
<dbReference type="Pfam" id="PF01139">
    <property type="entry name" value="RtcB"/>
    <property type="match status" value="2"/>
</dbReference>
<dbReference type="Gene3D" id="3.90.1860.10">
    <property type="entry name" value="tRNA-splicing ligase RtcB"/>
    <property type="match status" value="1"/>
</dbReference>
<dbReference type="EMBL" id="AAXG02000049">
    <property type="protein sequence ID" value="EDM97707.1"/>
    <property type="molecule type" value="Genomic_DNA"/>
</dbReference>
<name>A6P237_9FIRM</name>
<feature type="binding site" evidence="10">
    <location>
        <begin position="192"/>
        <end position="196"/>
    </location>
    <ligand>
        <name>GMP</name>
        <dbReference type="ChEBI" id="CHEBI:58115"/>
    </ligand>
</feature>
<evidence type="ECO:0000313" key="13">
    <source>
        <dbReference type="Proteomes" id="UP000003639"/>
    </source>
</evidence>
<dbReference type="PANTHER" id="PTHR43749">
    <property type="entry name" value="RNA-SPLICING LIGASE RTCB"/>
    <property type="match status" value="1"/>
</dbReference>
<dbReference type="GO" id="GO:0006396">
    <property type="term" value="P:RNA processing"/>
    <property type="evidence" value="ECO:0007669"/>
    <property type="project" value="InterPro"/>
</dbReference>
<evidence type="ECO:0000256" key="8">
    <source>
        <dbReference type="ARBA" id="ARBA00047746"/>
    </source>
</evidence>
<accession>A6P237</accession>
<evidence type="ECO:0000256" key="6">
    <source>
        <dbReference type="ARBA" id="ARBA00023134"/>
    </source>
</evidence>
<evidence type="ECO:0000256" key="11">
    <source>
        <dbReference type="PIRSR" id="PIRSR601233-3"/>
    </source>
</evidence>
<reference evidence="12 13" key="2">
    <citation type="submission" date="2007-06" db="EMBL/GenBank/DDBJ databases">
        <title>Draft genome sequence of Pseudoflavonifractor capillosus ATCC 29799.</title>
        <authorList>
            <person name="Sudarsanam P."/>
            <person name="Ley R."/>
            <person name="Guruge J."/>
            <person name="Turnbaugh P.J."/>
            <person name="Mahowald M."/>
            <person name="Liep D."/>
            <person name="Gordon J."/>
        </authorList>
    </citation>
    <scope>NUCLEOTIDE SEQUENCE [LARGE SCALE GENOMIC DNA]</scope>
    <source>
        <strain evidence="12 13">ATCC 29799</strain>
    </source>
</reference>
<dbReference type="GO" id="GO:0170057">
    <property type="term" value="F:RNA ligase (GTP) activity"/>
    <property type="evidence" value="ECO:0007669"/>
    <property type="project" value="UniProtKB-EC"/>
</dbReference>
<feature type="binding site" evidence="11">
    <location>
        <position position="210"/>
    </location>
    <ligand>
        <name>Mn(2+)</name>
        <dbReference type="ChEBI" id="CHEBI:29035"/>
        <label>2</label>
    </ligand>
</feature>
<dbReference type="Proteomes" id="UP000003639">
    <property type="component" value="Unassembled WGS sequence"/>
</dbReference>
<dbReference type="STRING" id="411467.BACCAP_04566"/>
<feature type="binding site" evidence="10">
    <location>
        <position position="357"/>
    </location>
    <ligand>
        <name>GMP</name>
        <dbReference type="ChEBI" id="CHEBI:58115"/>
    </ligand>
</feature>
<dbReference type="InterPro" id="IPR036025">
    <property type="entry name" value="RtcB-like_sf"/>
</dbReference>
<evidence type="ECO:0000256" key="4">
    <source>
        <dbReference type="ARBA" id="ARBA00022741"/>
    </source>
</evidence>
<comment type="caution">
    <text evidence="12">The sequence shown here is derived from an EMBL/GenBank/DDBJ whole genome shotgun (WGS) entry which is preliminary data.</text>
</comment>
<dbReference type="GO" id="GO:0030145">
    <property type="term" value="F:manganese ion binding"/>
    <property type="evidence" value="ECO:0007669"/>
    <property type="project" value="TreeGrafter"/>
</dbReference>
<proteinExistence type="predicted"/>
<reference evidence="12 13" key="1">
    <citation type="submission" date="2007-04" db="EMBL/GenBank/DDBJ databases">
        <authorList>
            <person name="Fulton L."/>
            <person name="Clifton S."/>
            <person name="Fulton B."/>
            <person name="Xu J."/>
            <person name="Minx P."/>
            <person name="Pepin K.H."/>
            <person name="Johnson M."/>
            <person name="Thiruvilangam P."/>
            <person name="Bhonagiri V."/>
            <person name="Nash W.E."/>
            <person name="Mardis E.R."/>
            <person name="Wilson R.K."/>
        </authorList>
    </citation>
    <scope>NUCLEOTIDE SEQUENCE [LARGE SCALE GENOMIC DNA]</scope>
    <source>
        <strain evidence="12 13">ATCC 29799</strain>
    </source>
</reference>
<dbReference type="AlphaFoldDB" id="A6P237"/>